<reference evidence="2 3" key="1">
    <citation type="submission" date="2020-08" db="EMBL/GenBank/DDBJ databases">
        <title>Genomic Encyclopedia of Type Strains, Phase IV (KMG-V): Genome sequencing to study the core and pangenomes of soil and plant-associated prokaryotes.</title>
        <authorList>
            <person name="Whitman W."/>
        </authorList>
    </citation>
    <scope>NUCLEOTIDE SEQUENCE [LARGE SCALE GENOMIC DNA]</scope>
    <source>
        <strain evidence="2 3">X5P3</strain>
    </source>
</reference>
<dbReference type="GO" id="GO:0008168">
    <property type="term" value="F:methyltransferase activity"/>
    <property type="evidence" value="ECO:0007669"/>
    <property type="project" value="UniProtKB-KW"/>
</dbReference>
<accession>A0A7W8E8N6</accession>
<evidence type="ECO:0000313" key="2">
    <source>
        <dbReference type="EMBL" id="MBB5063618.1"/>
    </source>
</evidence>
<evidence type="ECO:0000313" key="3">
    <source>
        <dbReference type="Proteomes" id="UP000584867"/>
    </source>
</evidence>
<comment type="caution">
    <text evidence="2">The sequence shown here is derived from an EMBL/GenBank/DDBJ whole genome shotgun (WGS) entry which is preliminary data.</text>
</comment>
<dbReference type="AlphaFoldDB" id="A0A7W8E8N6"/>
<feature type="domain" description="Methyltransferase" evidence="1">
    <location>
        <begin position="79"/>
        <end position="191"/>
    </location>
</feature>
<dbReference type="CDD" id="cd02440">
    <property type="entry name" value="AdoMet_MTases"/>
    <property type="match status" value="1"/>
</dbReference>
<proteinExistence type="predicted"/>
<gene>
    <name evidence="2" type="ORF">HDF15_001963</name>
</gene>
<dbReference type="EMBL" id="JACHIO010000007">
    <property type="protein sequence ID" value="MBB5063618.1"/>
    <property type="molecule type" value="Genomic_DNA"/>
</dbReference>
<dbReference type="Gene3D" id="3.40.50.150">
    <property type="entry name" value="Vaccinia Virus protein VP39"/>
    <property type="match status" value="1"/>
</dbReference>
<organism evidence="2 3">
    <name type="scientific">Granulicella mallensis</name>
    <dbReference type="NCBI Taxonomy" id="940614"/>
    <lineage>
        <taxon>Bacteria</taxon>
        <taxon>Pseudomonadati</taxon>
        <taxon>Acidobacteriota</taxon>
        <taxon>Terriglobia</taxon>
        <taxon>Terriglobales</taxon>
        <taxon>Acidobacteriaceae</taxon>
        <taxon>Granulicella</taxon>
    </lineage>
</organism>
<keyword evidence="2" id="KW-0489">Methyltransferase</keyword>
<dbReference type="InterPro" id="IPR029063">
    <property type="entry name" value="SAM-dependent_MTases_sf"/>
</dbReference>
<protein>
    <submittedName>
        <fullName evidence="2">SAM-dependent methyltransferase</fullName>
    </submittedName>
</protein>
<dbReference type="InterPro" id="IPR050508">
    <property type="entry name" value="Methyltransf_Superfamily"/>
</dbReference>
<dbReference type="Proteomes" id="UP000584867">
    <property type="component" value="Unassembled WGS sequence"/>
</dbReference>
<dbReference type="RefSeq" id="WP_184254938.1">
    <property type="nucleotide sequence ID" value="NZ_JACHIO010000007.1"/>
</dbReference>
<keyword evidence="2" id="KW-0808">Transferase</keyword>
<dbReference type="Pfam" id="PF13649">
    <property type="entry name" value="Methyltransf_25"/>
    <property type="match status" value="1"/>
</dbReference>
<dbReference type="SUPFAM" id="SSF53335">
    <property type="entry name" value="S-adenosyl-L-methionine-dependent methyltransferases"/>
    <property type="match status" value="1"/>
</dbReference>
<sequence length="285" mass="32400">MSIKQALKNTIPTSVFNYIRDVPWVIRDWTTKSPTGCGPIPSLKLMFDGPRDYELFLKQGRETLGFYKNIAGMKPDDAILDIGCGIGRKTIPLLDYLNSNALYVGMDLDRRGIDWLLRNVTSQNQRFVFLQQDIYNKFYNPKGALIPGKLVLPFPDASFDMVVLWSVFTHMFPEDIAHYMSEITRVLKPGGTLAASYFLYDDEILARMQRGETKSNFNHVLKDCRTTNPNIPEDALAVSRDWLQSVQDQVGLQTQQLLMGAWSGHTPPQGLEITNHQDILVAKKR</sequence>
<dbReference type="PANTHER" id="PTHR42912">
    <property type="entry name" value="METHYLTRANSFERASE"/>
    <property type="match status" value="1"/>
</dbReference>
<dbReference type="PANTHER" id="PTHR42912:SF98">
    <property type="entry name" value="UNCHARACTERISED METHYLTRANSFERASE RV1498C"/>
    <property type="match status" value="1"/>
</dbReference>
<evidence type="ECO:0000259" key="1">
    <source>
        <dbReference type="Pfam" id="PF13649"/>
    </source>
</evidence>
<dbReference type="GO" id="GO:0032259">
    <property type="term" value="P:methylation"/>
    <property type="evidence" value="ECO:0007669"/>
    <property type="project" value="UniProtKB-KW"/>
</dbReference>
<dbReference type="InterPro" id="IPR041698">
    <property type="entry name" value="Methyltransf_25"/>
</dbReference>
<name>A0A7W8E8N6_9BACT</name>